<dbReference type="CDD" id="cd11056">
    <property type="entry name" value="CYP6-like"/>
    <property type="match status" value="1"/>
</dbReference>
<keyword evidence="13" id="KW-0472">Membrane</keyword>
<dbReference type="InterPro" id="IPR050476">
    <property type="entry name" value="Insect_CytP450_Detox"/>
</dbReference>
<evidence type="ECO:0000256" key="5">
    <source>
        <dbReference type="ARBA" id="ARBA00010617"/>
    </source>
</evidence>
<dbReference type="PANTHER" id="PTHR24292">
    <property type="entry name" value="CYTOCHROME P450"/>
    <property type="match status" value="1"/>
</dbReference>
<dbReference type="Proteomes" id="UP001219518">
    <property type="component" value="Unassembled WGS sequence"/>
</dbReference>
<dbReference type="GO" id="GO:0004497">
    <property type="term" value="F:monooxygenase activity"/>
    <property type="evidence" value="ECO:0007669"/>
    <property type="project" value="UniProtKB-KW"/>
</dbReference>
<feature type="binding site" description="axial binding residue" evidence="14">
    <location>
        <position position="432"/>
    </location>
    <ligand>
        <name>heme</name>
        <dbReference type="ChEBI" id="CHEBI:30413"/>
    </ligand>
    <ligandPart>
        <name>Fe</name>
        <dbReference type="ChEBI" id="CHEBI:18248"/>
    </ligandPart>
</feature>
<evidence type="ECO:0000313" key="17">
    <source>
        <dbReference type="Proteomes" id="UP001219518"/>
    </source>
</evidence>
<keyword evidence="17" id="KW-1185">Reference proteome</keyword>
<dbReference type="EMBL" id="JAHWGI010001411">
    <property type="protein sequence ID" value="KAK3930578.1"/>
    <property type="molecule type" value="Genomic_DNA"/>
</dbReference>
<keyword evidence="10 15" id="KW-0560">Oxidoreductase</keyword>
<evidence type="ECO:0000256" key="7">
    <source>
        <dbReference type="ARBA" id="ARBA00022723"/>
    </source>
</evidence>
<evidence type="ECO:0000256" key="2">
    <source>
        <dbReference type="ARBA" id="ARBA00003690"/>
    </source>
</evidence>
<evidence type="ECO:0000256" key="14">
    <source>
        <dbReference type="PIRSR" id="PIRSR602403-1"/>
    </source>
</evidence>
<name>A0AAE1HZU8_9NEOP</name>
<dbReference type="PANTHER" id="PTHR24292:SF104">
    <property type="entry name" value="CYTOCHROME P450 308A1-RELATED"/>
    <property type="match status" value="1"/>
</dbReference>
<dbReference type="Pfam" id="PF00067">
    <property type="entry name" value="p450"/>
    <property type="match status" value="1"/>
</dbReference>
<dbReference type="PRINTS" id="PR00465">
    <property type="entry name" value="EP450IV"/>
</dbReference>
<evidence type="ECO:0000256" key="4">
    <source>
        <dbReference type="ARBA" id="ARBA00004406"/>
    </source>
</evidence>
<accession>A0AAE1HZU8</accession>
<comment type="function">
    <text evidence="2">May be involved in the metabolism of insect hormones and in the breakdown of synthetic insecticides.</text>
</comment>
<evidence type="ECO:0000256" key="3">
    <source>
        <dbReference type="ARBA" id="ARBA00004174"/>
    </source>
</evidence>
<protein>
    <submittedName>
        <fullName evidence="16">Cytochrome P450 9e2</fullName>
    </submittedName>
</protein>
<evidence type="ECO:0000256" key="8">
    <source>
        <dbReference type="ARBA" id="ARBA00022824"/>
    </source>
</evidence>
<dbReference type="GO" id="GO:0005789">
    <property type="term" value="C:endoplasmic reticulum membrane"/>
    <property type="evidence" value="ECO:0007669"/>
    <property type="project" value="UniProtKB-SubCell"/>
</dbReference>
<comment type="similarity">
    <text evidence="5 15">Belongs to the cytochrome P450 family.</text>
</comment>
<keyword evidence="12 15" id="KW-0503">Monooxygenase</keyword>
<keyword evidence="7 14" id="KW-0479">Metal-binding</keyword>
<dbReference type="PRINTS" id="PR00385">
    <property type="entry name" value="P450"/>
</dbReference>
<proteinExistence type="inferred from homology"/>
<evidence type="ECO:0000256" key="12">
    <source>
        <dbReference type="ARBA" id="ARBA00023033"/>
    </source>
</evidence>
<evidence type="ECO:0000256" key="9">
    <source>
        <dbReference type="ARBA" id="ARBA00022848"/>
    </source>
</evidence>
<dbReference type="InterPro" id="IPR001128">
    <property type="entry name" value="Cyt_P450"/>
</dbReference>
<reference evidence="16" key="1">
    <citation type="submission" date="2021-07" db="EMBL/GenBank/DDBJ databases">
        <authorList>
            <person name="Catto M.A."/>
            <person name="Jacobson A."/>
            <person name="Kennedy G."/>
            <person name="Labadie P."/>
            <person name="Hunt B.G."/>
            <person name="Srinivasan R."/>
        </authorList>
    </citation>
    <scope>NUCLEOTIDE SEQUENCE</scope>
    <source>
        <strain evidence="16">PL_HMW_Pooled</strain>
        <tissue evidence="16">Head</tissue>
    </source>
</reference>
<comment type="cofactor">
    <cofactor evidence="1 14">
        <name>heme</name>
        <dbReference type="ChEBI" id="CHEBI:30413"/>
    </cofactor>
</comment>
<evidence type="ECO:0000256" key="10">
    <source>
        <dbReference type="ARBA" id="ARBA00023002"/>
    </source>
</evidence>
<dbReference type="SUPFAM" id="SSF48264">
    <property type="entry name" value="Cytochrome P450"/>
    <property type="match status" value="1"/>
</dbReference>
<keyword evidence="9" id="KW-0492">Microsome</keyword>
<dbReference type="InterPro" id="IPR017972">
    <property type="entry name" value="Cyt_P450_CS"/>
</dbReference>
<dbReference type="InterPro" id="IPR036396">
    <property type="entry name" value="Cyt_P450_sf"/>
</dbReference>
<keyword evidence="8" id="KW-0256">Endoplasmic reticulum</keyword>
<dbReference type="Gene3D" id="1.10.630.10">
    <property type="entry name" value="Cytochrome P450"/>
    <property type="match status" value="1"/>
</dbReference>
<evidence type="ECO:0000256" key="1">
    <source>
        <dbReference type="ARBA" id="ARBA00001971"/>
    </source>
</evidence>
<keyword evidence="6 14" id="KW-0349">Heme</keyword>
<evidence type="ECO:0000256" key="6">
    <source>
        <dbReference type="ARBA" id="ARBA00022617"/>
    </source>
</evidence>
<reference evidence="16" key="2">
    <citation type="journal article" date="2023" name="BMC Genomics">
        <title>Pest status, molecular evolution, and epigenetic factors derived from the genome assembly of Frankliniella fusca, a thysanopteran phytovirus vector.</title>
        <authorList>
            <person name="Catto M.A."/>
            <person name="Labadie P.E."/>
            <person name="Jacobson A.L."/>
            <person name="Kennedy G.G."/>
            <person name="Srinivasan R."/>
            <person name="Hunt B.G."/>
        </authorList>
    </citation>
    <scope>NUCLEOTIDE SEQUENCE</scope>
    <source>
        <strain evidence="16">PL_HMW_Pooled</strain>
    </source>
</reference>
<evidence type="ECO:0000256" key="11">
    <source>
        <dbReference type="ARBA" id="ARBA00023004"/>
    </source>
</evidence>
<organism evidence="16 17">
    <name type="scientific">Frankliniella fusca</name>
    <dbReference type="NCBI Taxonomy" id="407009"/>
    <lineage>
        <taxon>Eukaryota</taxon>
        <taxon>Metazoa</taxon>
        <taxon>Ecdysozoa</taxon>
        <taxon>Arthropoda</taxon>
        <taxon>Hexapoda</taxon>
        <taxon>Insecta</taxon>
        <taxon>Pterygota</taxon>
        <taxon>Neoptera</taxon>
        <taxon>Paraneoptera</taxon>
        <taxon>Thysanoptera</taxon>
        <taxon>Terebrantia</taxon>
        <taxon>Thripoidea</taxon>
        <taxon>Thripidae</taxon>
        <taxon>Frankliniella</taxon>
    </lineage>
</organism>
<gene>
    <name evidence="16" type="ORF">KUF71_005312</name>
</gene>
<dbReference type="InterPro" id="IPR002403">
    <property type="entry name" value="Cyt_P450_E_grp-IV"/>
</dbReference>
<evidence type="ECO:0000313" key="16">
    <source>
        <dbReference type="EMBL" id="KAK3930578.1"/>
    </source>
</evidence>
<dbReference type="GO" id="GO:0016705">
    <property type="term" value="F:oxidoreductase activity, acting on paired donors, with incorporation or reduction of molecular oxygen"/>
    <property type="evidence" value="ECO:0007669"/>
    <property type="project" value="InterPro"/>
</dbReference>
<keyword evidence="11 14" id="KW-0408">Iron</keyword>
<comment type="caution">
    <text evidence="16">The sequence shown here is derived from an EMBL/GenBank/DDBJ whole genome shotgun (WGS) entry which is preliminary data.</text>
</comment>
<dbReference type="AlphaFoldDB" id="A0AAE1HZU8"/>
<dbReference type="GO" id="GO:0005506">
    <property type="term" value="F:iron ion binding"/>
    <property type="evidence" value="ECO:0007669"/>
    <property type="project" value="InterPro"/>
</dbReference>
<evidence type="ECO:0000256" key="13">
    <source>
        <dbReference type="ARBA" id="ARBA00023136"/>
    </source>
</evidence>
<sequence length="488" mass="55028">MVFVKPAFKLWLSYGKVGPAAWTKPTFLIGDMWEAMRARKTIGQVLETLCRKNDKEPFFGVYKLLKPILVVKDPELVSEVLVKNFSSFGNNEVTFDGGADEVFRENPFSVGLDRWKELRTRLSQAFSPSRVKLAYDDLLTSSRCLADFVAAAGADTSQDGLLLCKRFTAHASARVLFGIESHSLEVGSEPGVFYDMGHEVFNGSMMQSLRFTAYFFFPPLLHIIGHQLVDWKVINFFRKLMKDSIEYRHKEGVVRDDFVSHAAKALIVDGKVDEAALKKMANQAINSYIETFETSALSVGSTLLLLATHPKEQEQLRAEIRERVKPGQDLDYETVTTLPFLDKVIKETMRLFPPADTIRRCCTKATRLQSASGRSVNVEPGTAVYIPVDALHHDPAIYSHPHDFWPDHFSAEEIASRPKNTFLGFSEGPRQCPGMKYATLKVKTAIATLLQRFEVTPGEQQVLPIKRDPKAFIINYEGGIWLKFRPLP</sequence>
<comment type="subcellular location">
    <subcellularLocation>
        <location evidence="4">Endoplasmic reticulum membrane</location>
        <topology evidence="4">Peripheral membrane protein</topology>
    </subcellularLocation>
    <subcellularLocation>
        <location evidence="3">Microsome membrane</location>
        <topology evidence="3">Peripheral membrane protein</topology>
    </subcellularLocation>
</comment>
<evidence type="ECO:0000256" key="15">
    <source>
        <dbReference type="RuleBase" id="RU000461"/>
    </source>
</evidence>
<dbReference type="GO" id="GO:0020037">
    <property type="term" value="F:heme binding"/>
    <property type="evidence" value="ECO:0007669"/>
    <property type="project" value="InterPro"/>
</dbReference>
<dbReference type="PROSITE" id="PS00086">
    <property type="entry name" value="CYTOCHROME_P450"/>
    <property type="match status" value="1"/>
</dbReference>